<name>A0A7S3Z3G9_9EUKA</name>
<dbReference type="Pfam" id="PF00582">
    <property type="entry name" value="Usp"/>
    <property type="match status" value="1"/>
</dbReference>
<accession>A0A7S3Z3G9</accession>
<proteinExistence type="predicted"/>
<dbReference type="AlphaFoldDB" id="A0A7S3Z3G9"/>
<protein>
    <recommendedName>
        <fullName evidence="1">UspA domain-containing protein</fullName>
    </recommendedName>
</protein>
<reference evidence="2" key="1">
    <citation type="submission" date="2021-01" db="EMBL/GenBank/DDBJ databases">
        <authorList>
            <person name="Corre E."/>
            <person name="Pelletier E."/>
            <person name="Niang G."/>
            <person name="Scheremetjew M."/>
            <person name="Finn R."/>
            <person name="Kale V."/>
            <person name="Holt S."/>
            <person name="Cochrane G."/>
            <person name="Meng A."/>
            <person name="Brown T."/>
            <person name="Cohen L."/>
        </authorList>
    </citation>
    <scope>NUCLEOTIDE SEQUENCE</scope>
    <source>
        <strain evidence="2">CCCM811</strain>
    </source>
</reference>
<dbReference type="PRINTS" id="PR01438">
    <property type="entry name" value="UNVRSLSTRESS"/>
</dbReference>
<sequence>MGDREHIVVALDGDAKMSEHVIAWCAKMKILKENHKITFLHVAEYHTVSYVTAADLGAFASSSVTSPRINAAMKKLAVDKGSEFLQDCSRKASSHGIKPDELKLLIANQGTSVKSCIKNYLEKHNASAVVCGSRGLSAISRAFIGSVSDYLAHYASCATIIIKPPREWLGKSVPVVERRR</sequence>
<organism evidence="2">
    <name type="scientific">Lotharella globosa</name>
    <dbReference type="NCBI Taxonomy" id="91324"/>
    <lineage>
        <taxon>Eukaryota</taxon>
        <taxon>Sar</taxon>
        <taxon>Rhizaria</taxon>
        <taxon>Cercozoa</taxon>
        <taxon>Chlorarachniophyceae</taxon>
        <taxon>Lotharella</taxon>
    </lineage>
</organism>
<dbReference type="PANTHER" id="PTHR31964:SF113">
    <property type="entry name" value="USPA DOMAIN-CONTAINING PROTEIN"/>
    <property type="match status" value="1"/>
</dbReference>
<evidence type="ECO:0000259" key="1">
    <source>
        <dbReference type="Pfam" id="PF00582"/>
    </source>
</evidence>
<dbReference type="CDD" id="cd23659">
    <property type="entry name" value="USP_At3g01520-like"/>
    <property type="match status" value="1"/>
</dbReference>
<dbReference type="InterPro" id="IPR006016">
    <property type="entry name" value="UspA"/>
</dbReference>
<dbReference type="InterPro" id="IPR014729">
    <property type="entry name" value="Rossmann-like_a/b/a_fold"/>
</dbReference>
<evidence type="ECO:0000313" key="2">
    <source>
        <dbReference type="EMBL" id="CAE0670406.1"/>
    </source>
</evidence>
<dbReference type="Gene3D" id="3.40.50.620">
    <property type="entry name" value="HUPs"/>
    <property type="match status" value="1"/>
</dbReference>
<feature type="domain" description="UspA" evidence="1">
    <location>
        <begin position="5"/>
        <end position="163"/>
    </location>
</feature>
<dbReference type="SUPFAM" id="SSF52402">
    <property type="entry name" value="Adenine nucleotide alpha hydrolases-like"/>
    <property type="match status" value="1"/>
</dbReference>
<dbReference type="EMBL" id="HBIV01030903">
    <property type="protein sequence ID" value="CAE0670406.1"/>
    <property type="molecule type" value="Transcribed_RNA"/>
</dbReference>
<dbReference type="PANTHER" id="PTHR31964">
    <property type="entry name" value="ADENINE NUCLEOTIDE ALPHA HYDROLASES-LIKE SUPERFAMILY PROTEIN"/>
    <property type="match status" value="1"/>
</dbReference>
<dbReference type="InterPro" id="IPR006015">
    <property type="entry name" value="Universal_stress_UspA"/>
</dbReference>
<gene>
    <name evidence="2" type="ORF">LGLO00237_LOCUS22043</name>
</gene>